<feature type="transmembrane region" description="Helical" evidence="7">
    <location>
        <begin position="373"/>
        <end position="394"/>
    </location>
</feature>
<dbReference type="Proteomes" id="UP000274097">
    <property type="component" value="Unassembled WGS sequence"/>
</dbReference>
<dbReference type="Pfam" id="PF07690">
    <property type="entry name" value="MFS_1"/>
    <property type="match status" value="1"/>
</dbReference>
<dbReference type="EMBL" id="RAQU01000178">
    <property type="protein sequence ID" value="RKK02161.1"/>
    <property type="molecule type" value="Genomic_DNA"/>
</dbReference>
<feature type="transmembrane region" description="Helical" evidence="7">
    <location>
        <begin position="145"/>
        <end position="167"/>
    </location>
</feature>
<feature type="transmembrane region" description="Helical" evidence="7">
    <location>
        <begin position="442"/>
        <end position="463"/>
    </location>
</feature>
<evidence type="ECO:0000256" key="6">
    <source>
        <dbReference type="ARBA" id="ARBA00023136"/>
    </source>
</evidence>
<protein>
    <submittedName>
        <fullName evidence="9">DHA2 family efflux MFS transporter permease subunit</fullName>
    </submittedName>
</protein>
<dbReference type="EMBL" id="RFLX01000001">
    <property type="protein sequence ID" value="RMI26839.1"/>
    <property type="molecule type" value="Genomic_DNA"/>
</dbReference>
<comment type="subcellular location">
    <subcellularLocation>
        <location evidence="1">Cell membrane</location>
        <topology evidence="1">Multi-pass membrane protein</topology>
    </subcellularLocation>
</comment>
<comment type="caution">
    <text evidence="9">The sequence shown here is derived from an EMBL/GenBank/DDBJ whole genome shotgun (WGS) entry which is preliminary data.</text>
</comment>
<keyword evidence="6 7" id="KW-0472">Membrane</keyword>
<keyword evidence="4 7" id="KW-0812">Transmembrane</keyword>
<evidence type="ECO:0000256" key="7">
    <source>
        <dbReference type="SAM" id="Phobius"/>
    </source>
</evidence>
<dbReference type="GO" id="GO:0022857">
    <property type="term" value="F:transmembrane transporter activity"/>
    <property type="evidence" value="ECO:0007669"/>
    <property type="project" value="InterPro"/>
</dbReference>
<dbReference type="GO" id="GO:0005886">
    <property type="term" value="C:plasma membrane"/>
    <property type="evidence" value="ECO:0007669"/>
    <property type="project" value="UniProtKB-SubCell"/>
</dbReference>
<keyword evidence="11" id="KW-1185">Reference proteome</keyword>
<accession>A0A3A9J9F9</accession>
<feature type="transmembrane region" description="Helical" evidence="7">
    <location>
        <begin position="90"/>
        <end position="108"/>
    </location>
</feature>
<dbReference type="Gene3D" id="1.20.1250.20">
    <property type="entry name" value="MFS general substrate transporter like domains"/>
    <property type="match status" value="1"/>
</dbReference>
<keyword evidence="3" id="KW-1003">Cell membrane</keyword>
<evidence type="ECO:0000256" key="4">
    <source>
        <dbReference type="ARBA" id="ARBA00022692"/>
    </source>
</evidence>
<dbReference type="PANTHER" id="PTHR42718:SF46">
    <property type="entry name" value="BLR6921 PROTEIN"/>
    <property type="match status" value="1"/>
</dbReference>
<feature type="transmembrane region" description="Helical" evidence="7">
    <location>
        <begin position="345"/>
        <end position="366"/>
    </location>
</feature>
<organism evidence="9 12">
    <name type="scientific">Teichococcus wenyumeiae</name>
    <dbReference type="NCBI Taxonomy" id="2478470"/>
    <lineage>
        <taxon>Bacteria</taxon>
        <taxon>Pseudomonadati</taxon>
        <taxon>Pseudomonadota</taxon>
        <taxon>Alphaproteobacteria</taxon>
        <taxon>Acetobacterales</taxon>
        <taxon>Roseomonadaceae</taxon>
        <taxon>Roseomonas</taxon>
    </lineage>
</organism>
<keyword evidence="5 7" id="KW-1133">Transmembrane helix</keyword>
<dbReference type="PROSITE" id="PS50850">
    <property type="entry name" value="MFS"/>
    <property type="match status" value="1"/>
</dbReference>
<dbReference type="CDD" id="cd17321">
    <property type="entry name" value="MFS_MMR_MDR_like"/>
    <property type="match status" value="1"/>
</dbReference>
<dbReference type="PANTHER" id="PTHR42718">
    <property type="entry name" value="MAJOR FACILITATOR SUPERFAMILY MULTIDRUG TRANSPORTER MFSC"/>
    <property type="match status" value="1"/>
</dbReference>
<feature type="transmembrane region" description="Helical" evidence="7">
    <location>
        <begin position="240"/>
        <end position="261"/>
    </location>
</feature>
<feature type="transmembrane region" description="Helical" evidence="7">
    <location>
        <begin position="400"/>
        <end position="421"/>
    </location>
</feature>
<dbReference type="SUPFAM" id="SSF103473">
    <property type="entry name" value="MFS general substrate transporter"/>
    <property type="match status" value="1"/>
</dbReference>
<dbReference type="InParanoid" id="A0A3A9J9F9"/>
<dbReference type="AlphaFoldDB" id="A0A3A9J9F9"/>
<feature type="transmembrane region" description="Helical" evidence="7">
    <location>
        <begin position="179"/>
        <end position="202"/>
    </location>
</feature>
<evidence type="ECO:0000313" key="12">
    <source>
        <dbReference type="Proteomes" id="UP000278036"/>
    </source>
</evidence>
<evidence type="ECO:0000259" key="8">
    <source>
        <dbReference type="PROSITE" id="PS50850"/>
    </source>
</evidence>
<evidence type="ECO:0000313" key="9">
    <source>
        <dbReference type="EMBL" id="RKK02161.1"/>
    </source>
</evidence>
<evidence type="ECO:0000313" key="10">
    <source>
        <dbReference type="EMBL" id="RMI26839.1"/>
    </source>
</evidence>
<feature type="transmembrane region" description="Helical" evidence="7">
    <location>
        <begin position="50"/>
        <end position="70"/>
    </location>
</feature>
<proteinExistence type="predicted"/>
<keyword evidence="2" id="KW-0813">Transport</keyword>
<dbReference type="Gene3D" id="1.20.1720.10">
    <property type="entry name" value="Multidrug resistance protein D"/>
    <property type="match status" value="1"/>
</dbReference>
<dbReference type="InterPro" id="IPR020846">
    <property type="entry name" value="MFS_dom"/>
</dbReference>
<dbReference type="InterPro" id="IPR036259">
    <property type="entry name" value="MFS_trans_sf"/>
</dbReference>
<gene>
    <name evidence="9" type="ORF">D6Z83_21205</name>
    <name evidence="10" type="ORF">EBE87_00080</name>
</gene>
<feature type="transmembrane region" description="Helical" evidence="7">
    <location>
        <begin position="493"/>
        <end position="511"/>
    </location>
</feature>
<feature type="transmembrane region" description="Helical" evidence="7">
    <location>
        <begin position="208"/>
        <end position="228"/>
    </location>
</feature>
<feature type="domain" description="Major facilitator superfamily (MFS) profile" evidence="8">
    <location>
        <begin position="54"/>
        <end position="517"/>
    </location>
</feature>
<name>A0A3A9J9F9_9PROT</name>
<dbReference type="NCBIfam" id="TIGR00711">
    <property type="entry name" value="efflux_EmrB"/>
    <property type="match status" value="1"/>
</dbReference>
<dbReference type="Proteomes" id="UP000278036">
    <property type="component" value="Unassembled WGS sequence"/>
</dbReference>
<evidence type="ECO:0000256" key="2">
    <source>
        <dbReference type="ARBA" id="ARBA00022448"/>
    </source>
</evidence>
<dbReference type="InterPro" id="IPR011701">
    <property type="entry name" value="MFS"/>
</dbReference>
<feature type="transmembrane region" description="Helical" evidence="7">
    <location>
        <begin position="120"/>
        <end position="139"/>
    </location>
</feature>
<feature type="transmembrane region" description="Helical" evidence="7">
    <location>
        <begin position="267"/>
        <end position="289"/>
    </location>
</feature>
<reference evidence="9 12" key="1">
    <citation type="submission" date="2018-09" db="EMBL/GenBank/DDBJ databases">
        <title>Roseomonas sp. nov., isolated from feces of Tibetan antelopes in the Qinghai-Tibet plateau, China.</title>
        <authorList>
            <person name="Tian Z."/>
        </authorList>
    </citation>
    <scope>NUCLEOTIDE SEQUENCE [LARGE SCALE GENOMIC DNA]</scope>
    <source>
        <strain evidence="10 11">Z23</strain>
        <strain evidence="9 12">Z24</strain>
    </source>
</reference>
<evidence type="ECO:0000313" key="11">
    <source>
        <dbReference type="Proteomes" id="UP000274097"/>
    </source>
</evidence>
<sequence length="517" mass="53397">MGKPPRRNKGSGLALASFSALPGRPQFSVKSAGRMTTTPIDTEERARARAAWRIFSVTSLGVLLCFINSSTLNVALPAVTQALGASPTEASWILLSYMLVNTVLILVFGRLADLVGRRALYLAGLAVFTLGSLGCGLSFSPEMLILFRVVQAAGGAAIITNTTALLTDAFPPRLLGTGLGLNASMAACSQVLGPLVGGAMVAGFGWRAVFLFNIPLGLIALVWAALTLRRLESKGTGERFDLLGGLLSLLLLGGLALTLSLGGSWGWGHPLVVFSMGVAAAAFPAFLLTQAVRPDPLVDLRLFSDRDRSIGYASVLLLPAAQTAFILLVALFLQAAQGKGPLEAGAQVSVTALGMMIAAPLAGRLLRHMPAAVLTRIGLGLASAGTAGLAATIGPAMPPLLLMLWMLLMGLGTGLFMTPNTSAIMTSVPPARRGIANGVRSMLQNSGGLLGTALALSIVTAPLSPASRQAVYSGRLAGFSAAEMAALLGGYRAALWVLCGFCLLALALSTLRGRRRA</sequence>
<evidence type="ECO:0000256" key="1">
    <source>
        <dbReference type="ARBA" id="ARBA00004651"/>
    </source>
</evidence>
<dbReference type="InterPro" id="IPR004638">
    <property type="entry name" value="EmrB-like"/>
</dbReference>
<feature type="transmembrane region" description="Helical" evidence="7">
    <location>
        <begin position="310"/>
        <end position="333"/>
    </location>
</feature>
<evidence type="ECO:0000256" key="5">
    <source>
        <dbReference type="ARBA" id="ARBA00022989"/>
    </source>
</evidence>
<evidence type="ECO:0000256" key="3">
    <source>
        <dbReference type="ARBA" id="ARBA00022475"/>
    </source>
</evidence>